<evidence type="ECO:0000313" key="8">
    <source>
        <dbReference type="Proteomes" id="UP000290649"/>
    </source>
</evidence>
<evidence type="ECO:0000256" key="5">
    <source>
        <dbReference type="ARBA" id="ARBA00023186"/>
    </source>
</evidence>
<dbReference type="SUPFAM" id="SSF101116">
    <property type="entry name" value="Flagellar export chaperone FliS"/>
    <property type="match status" value="1"/>
</dbReference>
<evidence type="ECO:0000256" key="3">
    <source>
        <dbReference type="ARBA" id="ARBA00022490"/>
    </source>
</evidence>
<evidence type="ECO:0000256" key="1">
    <source>
        <dbReference type="ARBA" id="ARBA00004514"/>
    </source>
</evidence>
<keyword evidence="7" id="KW-0966">Cell projection</keyword>
<dbReference type="InterPro" id="IPR003713">
    <property type="entry name" value="FliS"/>
</dbReference>
<dbReference type="Gene3D" id="1.20.120.340">
    <property type="entry name" value="Flagellar protein FliS"/>
    <property type="match status" value="1"/>
</dbReference>
<keyword evidence="7" id="KW-0969">Cilium</keyword>
<keyword evidence="4 6" id="KW-1005">Bacterial flagellum biogenesis</keyword>
<comment type="similarity">
    <text evidence="2 6">Belongs to the FliS family.</text>
</comment>
<dbReference type="GO" id="GO:0071973">
    <property type="term" value="P:bacterial-type flagellum-dependent cell motility"/>
    <property type="evidence" value="ECO:0007669"/>
    <property type="project" value="TreeGrafter"/>
</dbReference>
<dbReference type="OrthoDB" id="9792010at2"/>
<dbReference type="InterPro" id="IPR036584">
    <property type="entry name" value="FliS_sf"/>
</dbReference>
<accession>A0A4Q0VTY9</accession>
<proteinExistence type="inferred from homology"/>
<dbReference type="PANTHER" id="PTHR34773:SF1">
    <property type="entry name" value="FLAGELLAR SECRETION CHAPERONE FLIS"/>
    <property type="match status" value="1"/>
</dbReference>
<name>A0A4Q0VTY9_9BACI</name>
<sequence>MTLITKEALHKKSPQELTALLYEACINNLEEAKAAILNKNYILANQKLKKSNDILERLGAGLNYEAGIIADQLELVYNYISDKLVEANYNKDVSIIDETLKLLIEISSSWHQAMRNNKDTQPKTMKRKTIAYEQTAIYDN</sequence>
<dbReference type="GO" id="GO:0005829">
    <property type="term" value="C:cytosol"/>
    <property type="evidence" value="ECO:0007669"/>
    <property type="project" value="UniProtKB-SubCell"/>
</dbReference>
<evidence type="ECO:0000256" key="4">
    <source>
        <dbReference type="ARBA" id="ARBA00022795"/>
    </source>
</evidence>
<comment type="subcellular location">
    <subcellularLocation>
        <location evidence="1 6">Cytoplasm</location>
        <location evidence="1 6">Cytosol</location>
    </subcellularLocation>
</comment>
<comment type="caution">
    <text evidence="7">The sequence shown here is derived from an EMBL/GenBank/DDBJ whole genome shotgun (WGS) entry which is preliminary data.</text>
</comment>
<dbReference type="PANTHER" id="PTHR34773">
    <property type="entry name" value="FLAGELLAR SECRETION CHAPERONE FLIS"/>
    <property type="match status" value="1"/>
</dbReference>
<evidence type="ECO:0000313" key="7">
    <source>
        <dbReference type="EMBL" id="RXI99554.1"/>
    </source>
</evidence>
<dbReference type="CDD" id="cd16098">
    <property type="entry name" value="FliS"/>
    <property type="match status" value="1"/>
</dbReference>
<reference evidence="7 8" key="1">
    <citation type="journal article" date="2019" name="Int. J. Syst. Evol. Microbiol.">
        <title>Anaerobacillus alkaliphilus sp. nov., a novel alkaliphilic and moderately halophilic bacterium.</title>
        <authorList>
            <person name="Borsodi A.K."/>
            <person name="Aszalos J.M."/>
            <person name="Bihari P."/>
            <person name="Nagy I."/>
            <person name="Schumann P."/>
            <person name="Sproer C."/>
            <person name="Kovacs A.L."/>
            <person name="Boka K."/>
            <person name="Dobosy P."/>
            <person name="Ovari M."/>
            <person name="Szili-Kovacs T."/>
            <person name="Toth E."/>
        </authorList>
    </citation>
    <scope>NUCLEOTIDE SEQUENCE [LARGE SCALE GENOMIC DNA]</scope>
    <source>
        <strain evidence="7 8">B16-10</strain>
    </source>
</reference>
<dbReference type="RefSeq" id="WP_129079065.1">
    <property type="nucleotide sequence ID" value="NZ_QOUX01000045.1"/>
</dbReference>
<organism evidence="7 8">
    <name type="scientific">Anaerobacillus alkaliphilus</name>
    <dbReference type="NCBI Taxonomy" id="1548597"/>
    <lineage>
        <taxon>Bacteria</taxon>
        <taxon>Bacillati</taxon>
        <taxon>Bacillota</taxon>
        <taxon>Bacilli</taxon>
        <taxon>Bacillales</taxon>
        <taxon>Bacillaceae</taxon>
        <taxon>Anaerobacillus</taxon>
    </lineage>
</organism>
<keyword evidence="7" id="KW-0282">Flagellum</keyword>
<keyword evidence="3 6" id="KW-0963">Cytoplasm</keyword>
<dbReference type="PIRSF" id="PIRSF039090">
    <property type="entry name" value="Flis"/>
    <property type="match status" value="1"/>
</dbReference>
<dbReference type="NCBIfam" id="TIGR00208">
    <property type="entry name" value="fliS"/>
    <property type="match status" value="1"/>
</dbReference>
<keyword evidence="5" id="KW-0143">Chaperone</keyword>
<dbReference type="GO" id="GO:0044780">
    <property type="term" value="P:bacterial-type flagellum assembly"/>
    <property type="evidence" value="ECO:0007669"/>
    <property type="project" value="InterPro"/>
</dbReference>
<dbReference type="Proteomes" id="UP000290649">
    <property type="component" value="Unassembled WGS sequence"/>
</dbReference>
<gene>
    <name evidence="7" type="primary">fliS</name>
    <name evidence="7" type="ORF">DS745_15190</name>
</gene>
<evidence type="ECO:0000256" key="6">
    <source>
        <dbReference type="PIRNR" id="PIRNR039090"/>
    </source>
</evidence>
<keyword evidence="8" id="KW-1185">Reference proteome</keyword>
<protein>
    <recommendedName>
        <fullName evidence="6">Flagellar secretion chaperone FliS</fullName>
    </recommendedName>
</protein>
<dbReference type="AlphaFoldDB" id="A0A4Q0VTY9"/>
<dbReference type="Pfam" id="PF02561">
    <property type="entry name" value="FliS"/>
    <property type="match status" value="1"/>
</dbReference>
<dbReference type="EMBL" id="QOUX01000045">
    <property type="protein sequence ID" value="RXI99554.1"/>
    <property type="molecule type" value="Genomic_DNA"/>
</dbReference>
<evidence type="ECO:0000256" key="2">
    <source>
        <dbReference type="ARBA" id="ARBA00008787"/>
    </source>
</evidence>